<dbReference type="EMBL" id="AOGY02000051">
    <property type="protein sequence ID" value="EMY69546.1"/>
    <property type="molecule type" value="Genomic_DNA"/>
</dbReference>
<dbReference type="InterPro" id="IPR020030">
    <property type="entry name" value="Pseudaminic_synth_PseI"/>
</dbReference>
<dbReference type="EC" id="2.5.1.-" evidence="2"/>
<accession>N1WCI9</accession>
<evidence type="ECO:0000313" key="3">
    <source>
        <dbReference type="Proteomes" id="UP000012227"/>
    </source>
</evidence>
<dbReference type="RefSeq" id="WP_002982737.1">
    <property type="nucleotide sequence ID" value="NZ_AOGY02000051.1"/>
</dbReference>
<keyword evidence="2" id="KW-0808">Transferase</keyword>
<dbReference type="InterPro" id="IPR051690">
    <property type="entry name" value="PseI-like"/>
</dbReference>
<dbReference type="Pfam" id="PF08666">
    <property type="entry name" value="SAF"/>
    <property type="match status" value="1"/>
</dbReference>
<gene>
    <name evidence="2" type="primary">pseI</name>
    <name evidence="2" type="ORF">LEP1GSC199_2225</name>
</gene>
<dbReference type="InterPro" id="IPR057736">
    <property type="entry name" value="SAF_PseI/NeuA/NeuB"/>
</dbReference>
<dbReference type="InterPro" id="IPR013974">
    <property type="entry name" value="SAF"/>
</dbReference>
<evidence type="ECO:0000259" key="1">
    <source>
        <dbReference type="PROSITE" id="PS50844"/>
    </source>
</evidence>
<feature type="domain" description="AFP-like" evidence="1">
    <location>
        <begin position="292"/>
        <end position="350"/>
    </location>
</feature>
<dbReference type="STRING" id="1218591.LEP1GSC199_2225"/>
<dbReference type="NCBIfam" id="TIGR03586">
    <property type="entry name" value="PseI"/>
    <property type="match status" value="1"/>
</dbReference>
<dbReference type="GO" id="GO:0047444">
    <property type="term" value="F:N-acylneuraminate-9-phosphate synthase activity"/>
    <property type="evidence" value="ECO:0007669"/>
    <property type="project" value="TreeGrafter"/>
</dbReference>
<dbReference type="CDD" id="cd11615">
    <property type="entry name" value="SAF_NeuB_like"/>
    <property type="match status" value="1"/>
</dbReference>
<dbReference type="InterPro" id="IPR036732">
    <property type="entry name" value="AFP_Neu5c_C_sf"/>
</dbReference>
<dbReference type="InterPro" id="IPR006190">
    <property type="entry name" value="SAF_AFP_Neu5Ac"/>
</dbReference>
<dbReference type="Proteomes" id="UP000012227">
    <property type="component" value="Unassembled WGS sequence"/>
</dbReference>
<comment type="caution">
    <text evidence="2">The sequence shown here is derived from an EMBL/GenBank/DDBJ whole genome shotgun (WGS) entry which is preliminary data.</text>
</comment>
<dbReference type="InterPro" id="IPR013132">
    <property type="entry name" value="PseI/NeuA/B-like_N"/>
</dbReference>
<dbReference type="GO" id="GO:0016051">
    <property type="term" value="P:carbohydrate biosynthetic process"/>
    <property type="evidence" value="ECO:0007669"/>
    <property type="project" value="InterPro"/>
</dbReference>
<dbReference type="SUPFAM" id="SSF51269">
    <property type="entry name" value="AFP III-like domain"/>
    <property type="match status" value="1"/>
</dbReference>
<dbReference type="Pfam" id="PF03102">
    <property type="entry name" value="NeuB"/>
    <property type="match status" value="1"/>
</dbReference>
<dbReference type="SUPFAM" id="SSF51569">
    <property type="entry name" value="Aldolase"/>
    <property type="match status" value="1"/>
</dbReference>
<dbReference type="Gene3D" id="3.90.1210.10">
    <property type="entry name" value="Antifreeze-like/N-acetylneuraminic acid synthase C-terminal domain"/>
    <property type="match status" value="1"/>
</dbReference>
<reference evidence="2 3" key="1">
    <citation type="submission" date="2013-03" db="EMBL/GenBank/DDBJ databases">
        <authorList>
            <person name="Harkins D.M."/>
            <person name="Durkin A.S."/>
            <person name="Brinkac L.M."/>
            <person name="Haft D.H."/>
            <person name="Selengut J.D."/>
            <person name="Sanka R."/>
            <person name="DePew J."/>
            <person name="Purushe J."/>
            <person name="Galloway R.L."/>
            <person name="Vinetz J.M."/>
            <person name="Sutton G.G."/>
            <person name="Nierman W.C."/>
            <person name="Fouts D.E."/>
        </authorList>
    </citation>
    <scope>NUCLEOTIDE SEQUENCE [LARGE SCALE GENOMIC DNA]</scope>
    <source>
        <strain evidence="2 3">Waz Holland</strain>
    </source>
</reference>
<proteinExistence type="predicted"/>
<sequence>MNTISIANREIGSNRPPYIIAELSANHNGKIERALETIRLAKESGADAIKIQTYTADTMTIDCDLEDFQIHGGLWDGYKLYDLYKWAETPFEWHKEIFDYAKKIGITLFSTPFDETAVDLLEDLNTPAYKVASFEATDLPLIRYIASTKKPMIMSTGMANLTEIEEMVDAAKTAGCKDLILLHCISSYPAPVDQSNLLTIPDMRNKFGVQVGLSDHTLTNTASIVSVVLGATVIEKHFILDRSLKGPDSEFSITPEELKFLCRDTKDAWLSLGTAGYERKPAEEANAKFRRSLYFVEDLKAGQVIEKHHIRRIRPGFGLPPKFEMDVVGKKVTVDISRGTPVSWDLFQKIEIPKD</sequence>
<dbReference type="PROSITE" id="PS50844">
    <property type="entry name" value="AFP_LIKE"/>
    <property type="match status" value="1"/>
</dbReference>
<dbReference type="PANTHER" id="PTHR42966:SF2">
    <property type="entry name" value="PSEUDAMINIC ACID SYNTHASE"/>
    <property type="match status" value="1"/>
</dbReference>
<dbReference type="SMART" id="SM00858">
    <property type="entry name" value="SAF"/>
    <property type="match status" value="1"/>
</dbReference>
<protein>
    <submittedName>
        <fullName evidence="2">Pseudaminic acid synthase</fullName>
        <ecNumber evidence="2">2.5.1.-</ecNumber>
    </submittedName>
</protein>
<organism evidence="2 3">
    <name type="scientific">Leptospira vanthielii serovar Holland str. Waz Holland = ATCC 700522</name>
    <dbReference type="NCBI Taxonomy" id="1218591"/>
    <lineage>
        <taxon>Bacteria</taxon>
        <taxon>Pseudomonadati</taxon>
        <taxon>Spirochaetota</taxon>
        <taxon>Spirochaetia</taxon>
        <taxon>Leptospirales</taxon>
        <taxon>Leptospiraceae</taxon>
        <taxon>Leptospira</taxon>
    </lineage>
</organism>
<dbReference type="AlphaFoldDB" id="N1WCI9"/>
<dbReference type="PANTHER" id="PTHR42966">
    <property type="entry name" value="N-ACETYLNEURAMINATE SYNTHASE"/>
    <property type="match status" value="1"/>
</dbReference>
<dbReference type="Gene3D" id="3.20.20.70">
    <property type="entry name" value="Aldolase class I"/>
    <property type="match status" value="1"/>
</dbReference>
<name>N1WCI9_9LEPT</name>
<dbReference type="InterPro" id="IPR013785">
    <property type="entry name" value="Aldolase_TIM"/>
</dbReference>
<evidence type="ECO:0000313" key="2">
    <source>
        <dbReference type="EMBL" id="EMY69546.1"/>
    </source>
</evidence>